<evidence type="ECO:0000256" key="1">
    <source>
        <dbReference type="ARBA" id="ARBA00023015"/>
    </source>
</evidence>
<evidence type="ECO:0000256" key="2">
    <source>
        <dbReference type="ARBA" id="ARBA00023125"/>
    </source>
</evidence>
<evidence type="ECO:0000256" key="3">
    <source>
        <dbReference type="ARBA" id="ARBA00023163"/>
    </source>
</evidence>
<dbReference type="InterPro" id="IPR036390">
    <property type="entry name" value="WH_DNA-bd_sf"/>
</dbReference>
<dbReference type="PANTHER" id="PTHR33204">
    <property type="entry name" value="TRANSCRIPTIONAL REGULATOR, MARR FAMILY"/>
    <property type="match status" value="1"/>
</dbReference>
<dbReference type="PROSITE" id="PS51118">
    <property type="entry name" value="HTH_HXLR"/>
    <property type="match status" value="1"/>
</dbReference>
<reference evidence="5 6" key="1">
    <citation type="submission" date="2013-09" db="EMBL/GenBank/DDBJ databases">
        <authorList>
            <consortium name="DOE Joint Genome Institute"/>
            <person name="Klenk H.-P."/>
            <person name="Huntemann M."/>
            <person name="Han J."/>
            <person name="Chen A."/>
            <person name="Kyrpides N."/>
            <person name="Mavromatis K."/>
            <person name="Markowitz V."/>
            <person name="Palaniappan K."/>
            <person name="Ivanova N."/>
            <person name="Schaumberg A."/>
            <person name="Pati A."/>
            <person name="Liolios K."/>
            <person name="Nordberg H.P."/>
            <person name="Cantor M.N."/>
            <person name="Hua S.X."/>
            <person name="Woyke T."/>
        </authorList>
    </citation>
    <scope>NUCLEOTIDE SEQUENCE [LARGE SCALE GENOMIC DNA]</scope>
    <source>
        <strain evidence="5 6">DSM 14336</strain>
    </source>
</reference>
<dbReference type="InterPro" id="IPR036388">
    <property type="entry name" value="WH-like_DNA-bd_sf"/>
</dbReference>
<keyword evidence="2" id="KW-0238">DNA-binding</keyword>
<proteinExistence type="predicted"/>
<dbReference type="InterPro" id="IPR002577">
    <property type="entry name" value="HTH_HxlR"/>
</dbReference>
<keyword evidence="1" id="KW-0805">Transcription regulation</keyword>
<keyword evidence="3" id="KW-0804">Transcription</keyword>
<accession>V9VWF6</accession>
<dbReference type="AlphaFoldDB" id="V9VWF6"/>
<evidence type="ECO:0000313" key="6">
    <source>
        <dbReference type="Proteomes" id="UP000018780"/>
    </source>
</evidence>
<dbReference type="Proteomes" id="UP000018780">
    <property type="component" value="Chromosome"/>
</dbReference>
<dbReference type="Pfam" id="PF01638">
    <property type="entry name" value="HxlR"/>
    <property type="match status" value="1"/>
</dbReference>
<protein>
    <submittedName>
        <fullName evidence="5">Transcriptional regulator</fullName>
    </submittedName>
</protein>
<name>V9VWF6_9RHOB</name>
<dbReference type="KEGG" id="lmd:METH_17945"/>
<feature type="domain" description="HTH hxlR-type" evidence="4">
    <location>
        <begin position="15"/>
        <end position="106"/>
    </location>
</feature>
<dbReference type="PANTHER" id="PTHR33204:SF37">
    <property type="entry name" value="HTH-TYPE TRANSCRIPTIONAL REGULATOR YODB"/>
    <property type="match status" value="1"/>
</dbReference>
<gene>
    <name evidence="5" type="ORF">METH_17945</name>
</gene>
<sequence length="110" mass="12845">MKKPGEKVRGSSSGRPVMVLFDVLGQRWTMRILWELRNEELSFRKLRERCDNISPSILNGRLTGLKALQFVERGQSGYRLTDVGKELAQQLISLCEWADRWGQSFQFKER</sequence>
<dbReference type="SUPFAM" id="SSF46785">
    <property type="entry name" value="Winged helix' DNA-binding domain"/>
    <property type="match status" value="1"/>
</dbReference>
<dbReference type="HOGENOM" id="CLU_111585_6_1_5"/>
<dbReference type="EMBL" id="CP006773">
    <property type="protein sequence ID" value="AHD02258.1"/>
    <property type="molecule type" value="Genomic_DNA"/>
</dbReference>
<keyword evidence="6" id="KW-1185">Reference proteome</keyword>
<dbReference type="Gene3D" id="1.10.10.10">
    <property type="entry name" value="Winged helix-like DNA-binding domain superfamily/Winged helix DNA-binding domain"/>
    <property type="match status" value="1"/>
</dbReference>
<dbReference type="GO" id="GO:0003677">
    <property type="term" value="F:DNA binding"/>
    <property type="evidence" value="ECO:0007669"/>
    <property type="project" value="UniProtKB-KW"/>
</dbReference>
<dbReference type="STRING" id="999552.METH_17945"/>
<evidence type="ECO:0000313" key="5">
    <source>
        <dbReference type="EMBL" id="AHD02258.1"/>
    </source>
</evidence>
<evidence type="ECO:0000259" key="4">
    <source>
        <dbReference type="PROSITE" id="PS51118"/>
    </source>
</evidence>
<organism evidence="5 6">
    <name type="scientific">Leisingera methylohalidivorans DSM 14336</name>
    <dbReference type="NCBI Taxonomy" id="999552"/>
    <lineage>
        <taxon>Bacteria</taxon>
        <taxon>Pseudomonadati</taxon>
        <taxon>Pseudomonadota</taxon>
        <taxon>Alphaproteobacteria</taxon>
        <taxon>Rhodobacterales</taxon>
        <taxon>Roseobacteraceae</taxon>
        <taxon>Leisingera</taxon>
    </lineage>
</organism>